<dbReference type="InterPro" id="IPR036188">
    <property type="entry name" value="FAD/NAD-bd_sf"/>
</dbReference>
<dbReference type="PANTHER" id="PTHR43422:SF3">
    <property type="entry name" value="THIAMINE THIAZOLE SYNTHASE"/>
    <property type="match status" value="1"/>
</dbReference>
<dbReference type="GO" id="GO:0016491">
    <property type="term" value="F:oxidoreductase activity"/>
    <property type="evidence" value="ECO:0007669"/>
    <property type="project" value="UniProtKB-KW"/>
</dbReference>
<dbReference type="EC" id="1.-.-.-" evidence="2"/>
<gene>
    <name evidence="2" type="ORF">ACFQ4B_20795</name>
</gene>
<dbReference type="SUPFAM" id="SSF51905">
    <property type="entry name" value="FAD/NAD(P)-binding domain"/>
    <property type="match status" value="1"/>
</dbReference>
<dbReference type="InterPro" id="IPR002938">
    <property type="entry name" value="FAD-bd"/>
</dbReference>
<feature type="domain" description="FAD-binding" evidence="1">
    <location>
        <begin position="14"/>
        <end position="348"/>
    </location>
</feature>
<dbReference type="PRINTS" id="PR00420">
    <property type="entry name" value="RNGMNOXGNASE"/>
</dbReference>
<dbReference type="Gene3D" id="3.30.9.100">
    <property type="match status" value="1"/>
</dbReference>
<dbReference type="Proteomes" id="UP001597180">
    <property type="component" value="Unassembled WGS sequence"/>
</dbReference>
<sequence length="499" mass="56087">MDKQLQSHQTKEGKAIIIGGGIAGLLTARVLSDYYQEVMIVERDELPQGPSARSGTPQAFHPHRVLTRGSMIMEHFFPGYVDDLLAQGAHPTQNEKMSLFTLHGLVKTSTPEKNASSSRALLEWTFRQRVQKISNIHFLSGQEVTSLQTSADHKQVTGVHIKERSEQKQERTVAADLVVDTSGRSSKLIKWLEAMGLVVPEPERLIVHLGYSTRYYRVPQHIKEKWGSVISEAQPVKSIGTGMLGYIEDNMAQTLLFSAGGAHYPSTDPEEYDQDMLALASPMLAEVVKELEPIGVPRGYRTPESVRQHFEQMEDWPSGLLVAGDAFCNFDPIHGQGMTVAAIEAEMLDICLSEQRHSPQPNFERKVLQRMQEAIEPAWWLSSVSDLRWKGITHVGAEPLKGVSFAQKYFDLYVKRAVKLANEENNPSLFLQYFMMNTLVLSPREIINPRMLSMLLTGDGSIEENQLLAELGDVDQQRIQERLDELIPSFSLAFVGYDR</sequence>
<evidence type="ECO:0000259" key="1">
    <source>
        <dbReference type="Pfam" id="PF01494"/>
    </source>
</evidence>
<dbReference type="Gene3D" id="3.50.50.60">
    <property type="entry name" value="FAD/NAD(P)-binding domain"/>
    <property type="match status" value="1"/>
</dbReference>
<name>A0ABW3UP71_9BACL</name>
<dbReference type="EMBL" id="JBHTLU010000031">
    <property type="protein sequence ID" value="MFD1222560.1"/>
    <property type="molecule type" value="Genomic_DNA"/>
</dbReference>
<protein>
    <submittedName>
        <fullName evidence="2">NAD(P)/FAD-dependent oxidoreductase</fullName>
        <ecNumber evidence="2">1.-.-.-</ecNumber>
    </submittedName>
</protein>
<dbReference type="RefSeq" id="WP_345588182.1">
    <property type="nucleotide sequence ID" value="NZ_BAABJG010000015.1"/>
</dbReference>
<evidence type="ECO:0000313" key="3">
    <source>
        <dbReference type="Proteomes" id="UP001597180"/>
    </source>
</evidence>
<reference evidence="3" key="1">
    <citation type="journal article" date="2019" name="Int. J. Syst. Evol. Microbiol.">
        <title>The Global Catalogue of Microorganisms (GCM) 10K type strain sequencing project: providing services to taxonomists for standard genome sequencing and annotation.</title>
        <authorList>
            <consortium name="The Broad Institute Genomics Platform"/>
            <consortium name="The Broad Institute Genome Sequencing Center for Infectious Disease"/>
            <person name="Wu L."/>
            <person name="Ma J."/>
        </authorList>
    </citation>
    <scope>NUCLEOTIDE SEQUENCE [LARGE SCALE GENOMIC DNA]</scope>
    <source>
        <strain evidence="3">CCUG 53270</strain>
    </source>
</reference>
<organism evidence="2 3">
    <name type="scientific">Paenibacillus vulneris</name>
    <dbReference type="NCBI Taxonomy" id="1133364"/>
    <lineage>
        <taxon>Bacteria</taxon>
        <taxon>Bacillati</taxon>
        <taxon>Bacillota</taxon>
        <taxon>Bacilli</taxon>
        <taxon>Bacillales</taxon>
        <taxon>Paenibacillaceae</taxon>
        <taxon>Paenibacillus</taxon>
    </lineage>
</organism>
<dbReference type="Pfam" id="PF01494">
    <property type="entry name" value="FAD_binding_3"/>
    <property type="match status" value="1"/>
</dbReference>
<evidence type="ECO:0000313" key="2">
    <source>
        <dbReference type="EMBL" id="MFD1222560.1"/>
    </source>
</evidence>
<proteinExistence type="predicted"/>
<dbReference type="PANTHER" id="PTHR43422">
    <property type="entry name" value="THIAMINE THIAZOLE SYNTHASE"/>
    <property type="match status" value="1"/>
</dbReference>
<accession>A0ABW3UP71</accession>
<comment type="caution">
    <text evidence="2">The sequence shown here is derived from an EMBL/GenBank/DDBJ whole genome shotgun (WGS) entry which is preliminary data.</text>
</comment>
<keyword evidence="2" id="KW-0560">Oxidoreductase</keyword>
<keyword evidence="3" id="KW-1185">Reference proteome</keyword>